<feature type="signal peptide" evidence="13">
    <location>
        <begin position="1"/>
        <end position="32"/>
    </location>
</feature>
<keyword evidence="9 11" id="KW-0472">Membrane</keyword>
<evidence type="ECO:0000256" key="10">
    <source>
        <dbReference type="ARBA" id="ARBA00023237"/>
    </source>
</evidence>
<proteinExistence type="inferred from homology"/>
<keyword evidence="3 11" id="KW-1134">Transmembrane beta strand</keyword>
<evidence type="ECO:0000259" key="15">
    <source>
        <dbReference type="Pfam" id="PF07715"/>
    </source>
</evidence>
<evidence type="ECO:0000313" key="17">
    <source>
        <dbReference type="Proteomes" id="UP000184520"/>
    </source>
</evidence>
<evidence type="ECO:0000256" key="2">
    <source>
        <dbReference type="ARBA" id="ARBA00022448"/>
    </source>
</evidence>
<comment type="subcellular location">
    <subcellularLocation>
        <location evidence="1 11">Cell outer membrane</location>
        <topology evidence="1 11">Multi-pass membrane protein</topology>
    </subcellularLocation>
</comment>
<dbReference type="RefSeq" id="WP_073323472.1">
    <property type="nucleotide sequence ID" value="NZ_FQWD01000004.1"/>
</dbReference>
<evidence type="ECO:0000256" key="8">
    <source>
        <dbReference type="ARBA" id="ARBA00023077"/>
    </source>
</evidence>
<keyword evidence="8 12" id="KW-0798">TonB box</keyword>
<dbReference type="Pfam" id="PF00593">
    <property type="entry name" value="TonB_dep_Rec_b-barrel"/>
    <property type="match status" value="1"/>
</dbReference>
<gene>
    <name evidence="16" type="ORF">SAMN05216361_2798</name>
</gene>
<dbReference type="PROSITE" id="PS52016">
    <property type="entry name" value="TONB_DEPENDENT_REC_3"/>
    <property type="match status" value="1"/>
</dbReference>
<dbReference type="OrthoDB" id="7051185at2"/>
<evidence type="ECO:0000256" key="11">
    <source>
        <dbReference type="PROSITE-ProRule" id="PRU01360"/>
    </source>
</evidence>
<name>A0A1M5LUS0_9ALTE</name>
<sequence>MCPTSITRNNTSLFKYSALTLCLSALLQPVQAQEETKSNKTADKLFEKIEVTARKRVESIQDVPVAITAFGEDQLDAMKFRNMNDLSVGIANVVLEDVGTARGVANFSIRGLGINSSITSIDPTVGVFVDGVFIGTNGGVVVDMFDIERVEVLRGPQGILFGRNVTGGAILITTKKPDDTVTAKLRGSVTGGGPGGLNKTIQGAVNIPLTDNLFTKVSVYHNNDEGWFENKFDGSNHGAVKQTLFRSSTLWEPTDDLTLELKYENLDLDGDGPSGQNHTNGMGINPNLAFSGAHPLAPFAVTFDRDSHDFAINEPGWQKIETELLSLNLNWDVAGGTMTYIYGWRDYYSPTRGDIDAQPFTLFHSNSWTTSEQFSHELRFNTQLGKANVTTGVYHYTNDMLYHERRELPLTTVYADINADGTPDLLAAGIYQDGGGLHETSSLGAFAAVDYDLDDQWTLSAGLRYTREEKDVQISSMNLNVSSINSGFIIPQGPACNIYEANDCNFDFVDNKTWSNVSPKVGVRFRLDDDTNLFANWSRGFRSGGYNLRNTADISTPELREANGPGPFDEETVDNFEVGYKGDTDWGRFNAAAFIMNIDDMQREVSLPAPDGSLIQIIKNTAEATIMGVEVDGMFRITDNLVAMFNLGLIDAEYSKVIYDLNGDGVVDQGDEELEIPRVPEITYSVGLTHDMEVSDWGLLTSRVNYSYRDKTYYTDNNLGYIDDQKILNAGIDLQNEDGTWVVSLFGKNLTNDVKHGNDTQLSFGTFAPLTKGREYGVEFTYHYY</sequence>
<protein>
    <submittedName>
        <fullName evidence="16">Iron complex outermembrane recepter protein</fullName>
    </submittedName>
</protein>
<evidence type="ECO:0000259" key="14">
    <source>
        <dbReference type="Pfam" id="PF00593"/>
    </source>
</evidence>
<feature type="domain" description="TonB-dependent receptor plug" evidence="15">
    <location>
        <begin position="60"/>
        <end position="169"/>
    </location>
</feature>
<comment type="similarity">
    <text evidence="11 12">Belongs to the TonB-dependent receptor family.</text>
</comment>
<keyword evidence="7" id="KW-0406">Ion transport</keyword>
<dbReference type="PANTHER" id="PTHR32552:SF81">
    <property type="entry name" value="TONB-DEPENDENT OUTER MEMBRANE RECEPTOR"/>
    <property type="match status" value="1"/>
</dbReference>
<evidence type="ECO:0000313" key="16">
    <source>
        <dbReference type="EMBL" id="SHG68808.1"/>
    </source>
</evidence>
<evidence type="ECO:0000256" key="6">
    <source>
        <dbReference type="ARBA" id="ARBA00023004"/>
    </source>
</evidence>
<dbReference type="InterPro" id="IPR000531">
    <property type="entry name" value="Beta-barrel_TonB"/>
</dbReference>
<keyword evidence="4" id="KW-0410">Iron transport</keyword>
<keyword evidence="6" id="KW-0408">Iron</keyword>
<keyword evidence="13" id="KW-0732">Signal</keyword>
<evidence type="ECO:0000256" key="12">
    <source>
        <dbReference type="RuleBase" id="RU003357"/>
    </source>
</evidence>
<dbReference type="PANTHER" id="PTHR32552">
    <property type="entry name" value="FERRICHROME IRON RECEPTOR-RELATED"/>
    <property type="match status" value="1"/>
</dbReference>
<accession>A0A1M5LUS0</accession>
<evidence type="ECO:0000256" key="4">
    <source>
        <dbReference type="ARBA" id="ARBA00022496"/>
    </source>
</evidence>
<dbReference type="InterPro" id="IPR012910">
    <property type="entry name" value="Plug_dom"/>
</dbReference>
<dbReference type="STRING" id="634436.SAMN05216361_2798"/>
<dbReference type="InterPro" id="IPR039426">
    <property type="entry name" value="TonB-dep_rcpt-like"/>
</dbReference>
<keyword evidence="10 11" id="KW-0998">Cell outer membrane</keyword>
<evidence type="ECO:0000256" key="5">
    <source>
        <dbReference type="ARBA" id="ARBA00022692"/>
    </source>
</evidence>
<dbReference type="Proteomes" id="UP000184520">
    <property type="component" value="Unassembled WGS sequence"/>
</dbReference>
<organism evidence="16 17">
    <name type="scientific">Marisediminitalea aggregata</name>
    <dbReference type="NCBI Taxonomy" id="634436"/>
    <lineage>
        <taxon>Bacteria</taxon>
        <taxon>Pseudomonadati</taxon>
        <taxon>Pseudomonadota</taxon>
        <taxon>Gammaproteobacteria</taxon>
        <taxon>Alteromonadales</taxon>
        <taxon>Alteromonadaceae</taxon>
        <taxon>Marisediminitalea</taxon>
    </lineage>
</organism>
<feature type="domain" description="TonB-dependent receptor-like beta-barrel" evidence="14">
    <location>
        <begin position="261"/>
        <end position="750"/>
    </location>
</feature>
<evidence type="ECO:0000256" key="1">
    <source>
        <dbReference type="ARBA" id="ARBA00004571"/>
    </source>
</evidence>
<dbReference type="AlphaFoldDB" id="A0A1M5LUS0"/>
<dbReference type="GO" id="GO:0009279">
    <property type="term" value="C:cell outer membrane"/>
    <property type="evidence" value="ECO:0007669"/>
    <property type="project" value="UniProtKB-SubCell"/>
</dbReference>
<evidence type="ECO:0000256" key="7">
    <source>
        <dbReference type="ARBA" id="ARBA00023065"/>
    </source>
</evidence>
<evidence type="ECO:0000256" key="9">
    <source>
        <dbReference type="ARBA" id="ARBA00023136"/>
    </source>
</evidence>
<feature type="chain" id="PRO_5013019615" evidence="13">
    <location>
        <begin position="33"/>
        <end position="785"/>
    </location>
</feature>
<keyword evidence="5 11" id="KW-0812">Transmembrane</keyword>
<dbReference type="Pfam" id="PF07715">
    <property type="entry name" value="Plug"/>
    <property type="match status" value="1"/>
</dbReference>
<dbReference type="EMBL" id="FQWD01000004">
    <property type="protein sequence ID" value="SHG68808.1"/>
    <property type="molecule type" value="Genomic_DNA"/>
</dbReference>
<reference evidence="17" key="1">
    <citation type="submission" date="2016-11" db="EMBL/GenBank/DDBJ databases">
        <authorList>
            <person name="Varghese N."/>
            <person name="Submissions S."/>
        </authorList>
    </citation>
    <scope>NUCLEOTIDE SEQUENCE [LARGE SCALE GENOMIC DNA]</scope>
    <source>
        <strain evidence="17">CGMCC 1.8995</strain>
    </source>
</reference>
<dbReference type="InterPro" id="IPR036942">
    <property type="entry name" value="Beta-barrel_TonB_sf"/>
</dbReference>
<keyword evidence="2 11" id="KW-0813">Transport</keyword>
<dbReference type="Gene3D" id="2.40.170.20">
    <property type="entry name" value="TonB-dependent receptor, beta-barrel domain"/>
    <property type="match status" value="1"/>
</dbReference>
<dbReference type="SUPFAM" id="SSF56935">
    <property type="entry name" value="Porins"/>
    <property type="match status" value="1"/>
</dbReference>
<evidence type="ECO:0000256" key="3">
    <source>
        <dbReference type="ARBA" id="ARBA00022452"/>
    </source>
</evidence>
<keyword evidence="17" id="KW-1185">Reference proteome</keyword>
<evidence type="ECO:0000256" key="13">
    <source>
        <dbReference type="SAM" id="SignalP"/>
    </source>
</evidence>
<dbReference type="GO" id="GO:0006826">
    <property type="term" value="P:iron ion transport"/>
    <property type="evidence" value="ECO:0007669"/>
    <property type="project" value="UniProtKB-KW"/>
</dbReference>